<dbReference type="GO" id="GO:0000166">
    <property type="term" value="F:nucleotide binding"/>
    <property type="evidence" value="ECO:0007669"/>
    <property type="project" value="InterPro"/>
</dbReference>
<dbReference type="Pfam" id="PF00689">
    <property type="entry name" value="Cation_ATPase_C"/>
    <property type="match status" value="1"/>
</dbReference>
<feature type="transmembrane region" description="Helical" evidence="4">
    <location>
        <begin position="163"/>
        <end position="182"/>
    </location>
</feature>
<evidence type="ECO:0000313" key="7">
    <source>
        <dbReference type="Proteomes" id="UP000054485"/>
    </source>
</evidence>
<dbReference type="GO" id="GO:0005388">
    <property type="term" value="F:P-type calcium transporter activity"/>
    <property type="evidence" value="ECO:0007669"/>
    <property type="project" value="TreeGrafter"/>
</dbReference>
<dbReference type="InParanoid" id="A0A0D0A7P9"/>
<evidence type="ECO:0000259" key="5">
    <source>
        <dbReference type="Pfam" id="PF00689"/>
    </source>
</evidence>
<dbReference type="SUPFAM" id="SSF81660">
    <property type="entry name" value="Metal cation-transporting ATPase, ATP-binding domain N"/>
    <property type="match status" value="1"/>
</dbReference>
<dbReference type="HOGENOM" id="CLU_066572_0_0_1"/>
<evidence type="ECO:0000256" key="4">
    <source>
        <dbReference type="SAM" id="Phobius"/>
    </source>
</evidence>
<feature type="transmembrane region" description="Helical" evidence="4">
    <location>
        <begin position="127"/>
        <end position="151"/>
    </location>
</feature>
<evidence type="ECO:0000256" key="2">
    <source>
        <dbReference type="ARBA" id="ARBA00022723"/>
    </source>
</evidence>
<dbReference type="OrthoDB" id="3216948at2759"/>
<proteinExistence type="predicted"/>
<dbReference type="PANTHER" id="PTHR24093">
    <property type="entry name" value="CATION TRANSPORTING ATPASE"/>
    <property type="match status" value="1"/>
</dbReference>
<gene>
    <name evidence="6" type="ORF">CY34DRAFT_787491</name>
</gene>
<dbReference type="Gene3D" id="1.20.1110.10">
    <property type="entry name" value="Calcium-transporting ATPase, transmembrane domain"/>
    <property type="match status" value="1"/>
</dbReference>
<sequence length="339" mass="37733">MTRTIIFYANQTLRTIALCYRDFPSWPPPGMQGTAIDDVPYDVIAQNLTLIGIDKQILIQSVYQITVILLFHFLGITILGYADTSGNATIVQTLVFNAFVFAQIFNSVNSRRLDRNLNIFEGMLNNWYFMAITLIEIAVQVVIVFIGGTAFQVTRIAGREWGISLALGFVSIPLGALIRLLPNGPFERLFIMMRLLPKPEGGLLKVCPDVEWNSEIELVRDNLATFANLRGGRLHSSSFVVKSCQARLHEDKRVPLPSLMTMVPTLIASSIGASWAPQSRSTLSDPTRYDPSKSSAAFWEGRLQIHPDTKPDNALYRTKWGDGIMCVVSCGRVVLYADA</sequence>
<dbReference type="GO" id="GO:0005886">
    <property type="term" value="C:plasma membrane"/>
    <property type="evidence" value="ECO:0007669"/>
    <property type="project" value="TreeGrafter"/>
</dbReference>
<evidence type="ECO:0000256" key="3">
    <source>
        <dbReference type="ARBA" id="ARBA00022842"/>
    </source>
</evidence>
<evidence type="ECO:0000313" key="6">
    <source>
        <dbReference type="EMBL" id="KIK34169.1"/>
    </source>
</evidence>
<keyword evidence="2" id="KW-0479">Metal-binding</keyword>
<keyword evidence="3" id="KW-0460">Magnesium</keyword>
<dbReference type="InterPro" id="IPR006068">
    <property type="entry name" value="ATPase_P-typ_cation-transptr_C"/>
</dbReference>
<comment type="subcellular location">
    <subcellularLocation>
        <location evidence="1">Endomembrane system</location>
        <topology evidence="1">Multi-pass membrane protein</topology>
    </subcellularLocation>
</comment>
<organism evidence="6 7">
    <name type="scientific">Suillus luteus UH-Slu-Lm8-n1</name>
    <dbReference type="NCBI Taxonomy" id="930992"/>
    <lineage>
        <taxon>Eukaryota</taxon>
        <taxon>Fungi</taxon>
        <taxon>Dikarya</taxon>
        <taxon>Basidiomycota</taxon>
        <taxon>Agaricomycotina</taxon>
        <taxon>Agaricomycetes</taxon>
        <taxon>Agaricomycetidae</taxon>
        <taxon>Boletales</taxon>
        <taxon>Suillineae</taxon>
        <taxon>Suillaceae</taxon>
        <taxon>Suillus</taxon>
    </lineage>
</organism>
<accession>A0A0D0A7P9</accession>
<reference evidence="6 7" key="1">
    <citation type="submission" date="2014-04" db="EMBL/GenBank/DDBJ databases">
        <authorList>
            <consortium name="DOE Joint Genome Institute"/>
            <person name="Kuo A."/>
            <person name="Ruytinx J."/>
            <person name="Rineau F."/>
            <person name="Colpaert J."/>
            <person name="Kohler A."/>
            <person name="Nagy L.G."/>
            <person name="Floudas D."/>
            <person name="Copeland A."/>
            <person name="Barry K.W."/>
            <person name="Cichocki N."/>
            <person name="Veneault-Fourrey C."/>
            <person name="LaButti K."/>
            <person name="Lindquist E.A."/>
            <person name="Lipzen A."/>
            <person name="Lundell T."/>
            <person name="Morin E."/>
            <person name="Murat C."/>
            <person name="Sun H."/>
            <person name="Tunlid A."/>
            <person name="Henrissat B."/>
            <person name="Grigoriev I.V."/>
            <person name="Hibbett D.S."/>
            <person name="Martin F."/>
            <person name="Nordberg H.P."/>
            <person name="Cantor M.N."/>
            <person name="Hua S.X."/>
        </authorList>
    </citation>
    <scope>NUCLEOTIDE SEQUENCE [LARGE SCALE GENOMIC DNA]</scope>
    <source>
        <strain evidence="6 7">UH-Slu-Lm8-n1</strain>
    </source>
</reference>
<dbReference type="GO" id="GO:0012505">
    <property type="term" value="C:endomembrane system"/>
    <property type="evidence" value="ECO:0007669"/>
    <property type="project" value="UniProtKB-SubCell"/>
</dbReference>
<dbReference type="PANTHER" id="PTHR24093:SF369">
    <property type="entry name" value="CALCIUM-TRANSPORTING ATPASE"/>
    <property type="match status" value="1"/>
</dbReference>
<name>A0A0D0A7P9_9AGAM</name>
<protein>
    <recommendedName>
        <fullName evidence="5">Cation-transporting P-type ATPase C-terminal domain-containing protein</fullName>
    </recommendedName>
</protein>
<reference evidence="7" key="2">
    <citation type="submission" date="2015-01" db="EMBL/GenBank/DDBJ databases">
        <title>Evolutionary Origins and Diversification of the Mycorrhizal Mutualists.</title>
        <authorList>
            <consortium name="DOE Joint Genome Institute"/>
            <consortium name="Mycorrhizal Genomics Consortium"/>
            <person name="Kohler A."/>
            <person name="Kuo A."/>
            <person name="Nagy L.G."/>
            <person name="Floudas D."/>
            <person name="Copeland A."/>
            <person name="Barry K.W."/>
            <person name="Cichocki N."/>
            <person name="Veneault-Fourrey C."/>
            <person name="LaButti K."/>
            <person name="Lindquist E.A."/>
            <person name="Lipzen A."/>
            <person name="Lundell T."/>
            <person name="Morin E."/>
            <person name="Murat C."/>
            <person name="Riley R."/>
            <person name="Ohm R."/>
            <person name="Sun H."/>
            <person name="Tunlid A."/>
            <person name="Henrissat B."/>
            <person name="Grigoriev I.V."/>
            <person name="Hibbett D.S."/>
            <person name="Martin F."/>
        </authorList>
    </citation>
    <scope>NUCLEOTIDE SEQUENCE [LARGE SCALE GENOMIC DNA]</scope>
    <source>
        <strain evidence="7">UH-Slu-Lm8-n1</strain>
    </source>
</reference>
<dbReference type="STRING" id="930992.A0A0D0A7P9"/>
<feature type="domain" description="Cation-transporting P-type ATPase C-terminal" evidence="5">
    <location>
        <begin position="55"/>
        <end position="180"/>
    </location>
</feature>
<dbReference type="GO" id="GO:0046872">
    <property type="term" value="F:metal ion binding"/>
    <property type="evidence" value="ECO:0007669"/>
    <property type="project" value="UniProtKB-KW"/>
</dbReference>
<dbReference type="InterPro" id="IPR023298">
    <property type="entry name" value="ATPase_P-typ_TM_dom_sf"/>
</dbReference>
<keyword evidence="4" id="KW-0812">Transmembrane</keyword>
<dbReference type="Proteomes" id="UP000054485">
    <property type="component" value="Unassembled WGS sequence"/>
</dbReference>
<dbReference type="InterPro" id="IPR023299">
    <property type="entry name" value="ATPase_P-typ_cyto_dom_N"/>
</dbReference>
<keyword evidence="4" id="KW-1133">Transmembrane helix</keyword>
<keyword evidence="7" id="KW-1185">Reference proteome</keyword>
<dbReference type="SUPFAM" id="SSF81665">
    <property type="entry name" value="Calcium ATPase, transmembrane domain M"/>
    <property type="match status" value="1"/>
</dbReference>
<feature type="transmembrane region" description="Helical" evidence="4">
    <location>
        <begin position="88"/>
        <end position="106"/>
    </location>
</feature>
<keyword evidence="4" id="KW-0472">Membrane</keyword>
<evidence type="ECO:0000256" key="1">
    <source>
        <dbReference type="ARBA" id="ARBA00004127"/>
    </source>
</evidence>
<dbReference type="AlphaFoldDB" id="A0A0D0A7P9"/>
<dbReference type="EMBL" id="KN835799">
    <property type="protein sequence ID" value="KIK34169.1"/>
    <property type="molecule type" value="Genomic_DNA"/>
</dbReference>
<dbReference type="GO" id="GO:0006874">
    <property type="term" value="P:intracellular calcium ion homeostasis"/>
    <property type="evidence" value="ECO:0007669"/>
    <property type="project" value="TreeGrafter"/>
</dbReference>
<feature type="transmembrane region" description="Helical" evidence="4">
    <location>
        <begin position="62"/>
        <end position="82"/>
    </location>
</feature>